<dbReference type="EMBL" id="CP000859">
    <property type="protein sequence ID" value="ABW67752.1"/>
    <property type="molecule type" value="Genomic_DNA"/>
</dbReference>
<evidence type="ECO:0000313" key="1">
    <source>
        <dbReference type="EMBL" id="ABW67752.1"/>
    </source>
</evidence>
<dbReference type="Pfam" id="PF01202">
    <property type="entry name" value="SKI"/>
    <property type="match status" value="1"/>
</dbReference>
<dbReference type="InterPro" id="IPR031322">
    <property type="entry name" value="Shikimate/glucono_kinase"/>
</dbReference>
<accession>A8ZT69</accession>
<dbReference type="RefSeq" id="WP_012175364.1">
    <property type="nucleotide sequence ID" value="NC_009943.1"/>
</dbReference>
<reference evidence="1 2" key="1">
    <citation type="submission" date="2007-10" db="EMBL/GenBank/DDBJ databases">
        <title>Complete sequence of Desulfococcus oleovorans Hxd3.</title>
        <authorList>
            <consortium name="US DOE Joint Genome Institute"/>
            <person name="Copeland A."/>
            <person name="Lucas S."/>
            <person name="Lapidus A."/>
            <person name="Barry K."/>
            <person name="Glavina del Rio T."/>
            <person name="Dalin E."/>
            <person name="Tice H."/>
            <person name="Pitluck S."/>
            <person name="Kiss H."/>
            <person name="Brettin T."/>
            <person name="Bruce D."/>
            <person name="Detter J.C."/>
            <person name="Han C."/>
            <person name="Schmutz J."/>
            <person name="Larimer F."/>
            <person name="Land M."/>
            <person name="Hauser L."/>
            <person name="Kyrpides N."/>
            <person name="Kim E."/>
            <person name="Wawrik B."/>
            <person name="Richardson P."/>
        </authorList>
    </citation>
    <scope>NUCLEOTIDE SEQUENCE [LARGE SCALE GENOMIC DNA]</scope>
    <source>
        <strain evidence="2">DSM 6200 / JCM 39069 / Hxd3</strain>
    </source>
</reference>
<dbReference type="KEGG" id="dol:Dole_1948"/>
<dbReference type="STRING" id="96561.Dole_1948"/>
<evidence type="ECO:0000313" key="2">
    <source>
        <dbReference type="Proteomes" id="UP000008561"/>
    </source>
</evidence>
<name>A8ZT69_DESOH</name>
<organism evidence="1 2">
    <name type="scientific">Desulfosudis oleivorans (strain DSM 6200 / JCM 39069 / Hxd3)</name>
    <name type="common">Desulfococcus oleovorans</name>
    <dbReference type="NCBI Taxonomy" id="96561"/>
    <lineage>
        <taxon>Bacteria</taxon>
        <taxon>Pseudomonadati</taxon>
        <taxon>Thermodesulfobacteriota</taxon>
        <taxon>Desulfobacteria</taxon>
        <taxon>Desulfobacterales</taxon>
        <taxon>Desulfosudaceae</taxon>
        <taxon>Desulfosudis</taxon>
    </lineage>
</organism>
<dbReference type="HOGENOM" id="CLU_1812683_0_0_7"/>
<dbReference type="AlphaFoldDB" id="A8ZT69"/>
<proteinExistence type="predicted"/>
<keyword evidence="2" id="KW-1185">Reference proteome</keyword>
<gene>
    <name evidence="1" type="ordered locus">Dole_1948</name>
</gene>
<dbReference type="eggNOG" id="COG0703">
    <property type="taxonomic scope" value="Bacteria"/>
</dbReference>
<dbReference type="Gene3D" id="3.40.50.300">
    <property type="entry name" value="P-loop containing nucleotide triphosphate hydrolases"/>
    <property type="match status" value="1"/>
</dbReference>
<dbReference type="InterPro" id="IPR027417">
    <property type="entry name" value="P-loop_NTPase"/>
</dbReference>
<protein>
    <submittedName>
        <fullName evidence="1">Uncharacterized protein</fullName>
    </submittedName>
</protein>
<sequence>MNLFIVGNDPDIPEVVRRVAERAGFAPVDMAALLVEKMGRTSAAFAAEEGDQALADMESHVLQSVARRSGCVVALGMQIEPTPDNVSRMKERGLILWFKKNSDARTYPDRVPVFNQAADYVLAVDDLAPDRKVDAVWDLLWG</sequence>
<dbReference type="Proteomes" id="UP000008561">
    <property type="component" value="Chromosome"/>
</dbReference>